<feature type="transmembrane region" description="Helical" evidence="9">
    <location>
        <begin position="268"/>
        <end position="289"/>
    </location>
</feature>
<feature type="transmembrane region" description="Helical" evidence="9">
    <location>
        <begin position="117"/>
        <end position="144"/>
    </location>
</feature>
<evidence type="ECO:0000256" key="3">
    <source>
        <dbReference type="ARBA" id="ARBA00022449"/>
    </source>
</evidence>
<dbReference type="InterPro" id="IPR018461">
    <property type="entry name" value="Na/H_Antiport_NhaC-like_C"/>
</dbReference>
<feature type="transmembrane region" description="Helical" evidence="9">
    <location>
        <begin position="247"/>
        <end position="263"/>
    </location>
</feature>
<dbReference type="Pfam" id="PF03553">
    <property type="entry name" value="Na_H_antiporter"/>
    <property type="match status" value="1"/>
</dbReference>
<dbReference type="GO" id="GO:0015297">
    <property type="term" value="F:antiporter activity"/>
    <property type="evidence" value="ECO:0007669"/>
    <property type="project" value="UniProtKB-KW"/>
</dbReference>
<keyword evidence="6 9" id="KW-1133">Transmembrane helix</keyword>
<feature type="transmembrane region" description="Helical" evidence="9">
    <location>
        <begin position="17"/>
        <end position="36"/>
    </location>
</feature>
<evidence type="ECO:0000256" key="2">
    <source>
        <dbReference type="ARBA" id="ARBA00022448"/>
    </source>
</evidence>
<feature type="transmembrane region" description="Helical" evidence="9">
    <location>
        <begin position="445"/>
        <end position="468"/>
    </location>
</feature>
<evidence type="ECO:0000256" key="8">
    <source>
        <dbReference type="ARBA" id="ARBA00038435"/>
    </source>
</evidence>
<keyword evidence="12" id="KW-1185">Reference proteome</keyword>
<dbReference type="PANTHER" id="PTHR33451:SF5">
    <property type="entry name" value="NA+_H+ ANTIPORTER"/>
    <property type="match status" value="1"/>
</dbReference>
<evidence type="ECO:0000256" key="5">
    <source>
        <dbReference type="ARBA" id="ARBA00022692"/>
    </source>
</evidence>
<dbReference type="RefSeq" id="WP_075528909.1">
    <property type="nucleotide sequence ID" value="NZ_CP017560.1"/>
</dbReference>
<dbReference type="Proteomes" id="UP000185746">
    <property type="component" value="Chromosome"/>
</dbReference>
<feature type="transmembrane region" description="Helical" evidence="9">
    <location>
        <begin position="150"/>
        <end position="170"/>
    </location>
</feature>
<comment type="similarity">
    <text evidence="8">Belongs to the NhaC Na(+)/H(+) (TC 2.A.35) antiporter family.</text>
</comment>
<keyword evidence="4" id="KW-1003">Cell membrane</keyword>
<dbReference type="KEGG" id="surl:BI350_15150"/>
<dbReference type="InterPro" id="IPR052180">
    <property type="entry name" value="NhaC_Na-H+_Antiporter"/>
</dbReference>
<keyword evidence="7 9" id="KW-0472">Membrane</keyword>
<evidence type="ECO:0000313" key="12">
    <source>
        <dbReference type="Proteomes" id="UP000185746"/>
    </source>
</evidence>
<comment type="subcellular location">
    <subcellularLocation>
        <location evidence="1">Cell membrane</location>
        <topology evidence="1">Multi-pass membrane protein</topology>
    </subcellularLocation>
</comment>
<feature type="domain" description="Na+/H+ antiporter NhaC-like C-terminal" evidence="10">
    <location>
        <begin position="27"/>
        <end position="192"/>
    </location>
</feature>
<protein>
    <submittedName>
        <fullName evidence="11">Sodium:proton antiporter</fullName>
    </submittedName>
</protein>
<feature type="transmembrane region" description="Helical" evidence="9">
    <location>
        <begin position="43"/>
        <end position="59"/>
    </location>
</feature>
<dbReference type="PANTHER" id="PTHR33451">
    <property type="entry name" value="MALATE-2H(+)/NA(+)-LACTATE ANTIPORTER"/>
    <property type="match status" value="1"/>
</dbReference>
<evidence type="ECO:0000256" key="1">
    <source>
        <dbReference type="ARBA" id="ARBA00004651"/>
    </source>
</evidence>
<dbReference type="GO" id="GO:0005886">
    <property type="term" value="C:plasma membrane"/>
    <property type="evidence" value="ECO:0007669"/>
    <property type="project" value="UniProtKB-SubCell"/>
</dbReference>
<feature type="transmembrane region" description="Helical" evidence="9">
    <location>
        <begin position="210"/>
        <end position="227"/>
    </location>
</feature>
<evidence type="ECO:0000259" key="10">
    <source>
        <dbReference type="Pfam" id="PF03553"/>
    </source>
</evidence>
<keyword evidence="2" id="KW-0813">Transport</keyword>
<keyword evidence="3" id="KW-0050">Antiport</keyword>
<accession>A0A1D8JJ67</accession>
<evidence type="ECO:0000256" key="7">
    <source>
        <dbReference type="ARBA" id="ARBA00023136"/>
    </source>
</evidence>
<sequence length="495" mass="52932">MAKAKEYSLDFKVSKSLAFLPLIIFMISCILFFVVFRVYEMEALAMGGFIALIIGSLFAKSNSKYWDAVIKGMSSKIANTLILILFIVSFFGKLMAEAGAAEGFVWIGMQFHLTGAVFTLFTFLVAGIIATATGTSIGTLFAAFPLLYPAGILLGSDPIILAGAILSGAIMGDSFGPISDVTITSSITQKYTKKEGHADIMGMVKSRLRYVIPAAILASILFLIFGGTGEKINAGGYELIEQYSNPHGLIMIIPIIVLLVVAVKSQNIFLASSVGTIIGIIVAVLFGAIDISNIFMIQEGALSGFLIDSVKGVIGTIAFVIPLFGIIGVLEESGSMNRLVNLLMNSKLAATERGAELTIAIGATISGISLGGANGPACLMFGPLTDEIGKEKQLHPYRTGNLLSGFACSLPIIIPFTSSFIIITYANISVLVENFPFIQPINPLLISIGTFFPAMFFIVFLFAVLTGWGRRFEGKNGKPIKHRESIEKSEEGYVN</sequence>
<reference evidence="11 12" key="1">
    <citation type="submission" date="2016-09" db="EMBL/GenBank/DDBJ databases">
        <title>Complete genome sequence of the Lysinibacillus sphaericus LMG 22257, a specie of Bacillus with ureolytic activity that can effectively biodeposit calcium carbonate.</title>
        <authorList>
            <person name="Yan W."/>
        </authorList>
    </citation>
    <scope>NUCLEOTIDE SEQUENCE [LARGE SCALE GENOMIC DNA]</scope>
    <source>
        <strain evidence="11 12">LMG 22257</strain>
    </source>
</reference>
<proteinExistence type="inferred from homology"/>
<evidence type="ECO:0000256" key="6">
    <source>
        <dbReference type="ARBA" id="ARBA00022989"/>
    </source>
</evidence>
<feature type="transmembrane region" description="Helical" evidence="9">
    <location>
        <begin position="309"/>
        <end position="330"/>
    </location>
</feature>
<dbReference type="PROSITE" id="PS51257">
    <property type="entry name" value="PROKAR_LIPOPROTEIN"/>
    <property type="match status" value="1"/>
</dbReference>
<evidence type="ECO:0000313" key="11">
    <source>
        <dbReference type="EMBL" id="AOV08747.1"/>
    </source>
</evidence>
<organism evidence="11 12">
    <name type="scientific">Sporosarcina ureilytica</name>
    <dbReference type="NCBI Taxonomy" id="298596"/>
    <lineage>
        <taxon>Bacteria</taxon>
        <taxon>Bacillati</taxon>
        <taxon>Bacillota</taxon>
        <taxon>Bacilli</taxon>
        <taxon>Bacillales</taxon>
        <taxon>Caryophanaceae</taxon>
        <taxon>Sporosarcina</taxon>
    </lineage>
</organism>
<feature type="transmembrane region" description="Helical" evidence="9">
    <location>
        <begin position="79"/>
        <end position="96"/>
    </location>
</feature>
<dbReference type="AlphaFoldDB" id="A0A1D8JJ67"/>
<dbReference type="EMBL" id="CP017560">
    <property type="protein sequence ID" value="AOV08747.1"/>
    <property type="molecule type" value="Genomic_DNA"/>
</dbReference>
<keyword evidence="5 9" id="KW-0812">Transmembrane</keyword>
<evidence type="ECO:0000256" key="4">
    <source>
        <dbReference type="ARBA" id="ARBA00022475"/>
    </source>
</evidence>
<name>A0A1D8JJ67_9BACL</name>
<feature type="transmembrane region" description="Helical" evidence="9">
    <location>
        <begin position="402"/>
        <end position="425"/>
    </location>
</feature>
<evidence type="ECO:0000256" key="9">
    <source>
        <dbReference type="SAM" id="Phobius"/>
    </source>
</evidence>
<gene>
    <name evidence="11" type="ORF">BI350_15150</name>
</gene>